<reference evidence="3 4" key="1">
    <citation type="submission" date="2015-02" db="EMBL/GenBank/DDBJ databases">
        <title>Single-cell genomics of uncultivated deep-branching MTB reveals a conserved set of magnetosome genes.</title>
        <authorList>
            <person name="Kolinko S."/>
            <person name="Richter M."/>
            <person name="Glockner F.O."/>
            <person name="Brachmann A."/>
            <person name="Schuler D."/>
        </authorList>
    </citation>
    <scope>NUCLEOTIDE SEQUENCE [LARGE SCALE GENOMIC DNA]</scope>
    <source>
        <strain evidence="3">TM-1</strain>
    </source>
</reference>
<gene>
    <name evidence="3" type="ORF">MBAV_003162</name>
</gene>
<keyword evidence="4" id="KW-1185">Reference proteome</keyword>
<name>A0A0F3GS56_9BACT</name>
<keyword evidence="1" id="KW-0812">Transmembrane</keyword>
<feature type="domain" description="DUF2760" evidence="2">
    <location>
        <begin position="119"/>
        <end position="238"/>
    </location>
</feature>
<evidence type="ECO:0000313" key="3">
    <source>
        <dbReference type="EMBL" id="KJU84647.1"/>
    </source>
</evidence>
<sequence>MMVDLKKVLYVLFGFITGSMGALSAVFPQLSGLSASNRAVVLVGLGVVLSLLIYVMVKLIMSGIVRELNAQMLAKKRSEDAARRVKSAVVAETRVIEKPPDPAVIEAMVAEKAAEMTTAKAAQVLAIFQKKGRLIDFLQEDISAFDDNQVGHAVRTIHKECKEAMAEYLSLEPIRKESEGSEVTVESGFDPSAIRITGQVSGEPPFRGILRHSGWTLAGTSLPNQNQDITVIEPAEIEIL</sequence>
<dbReference type="InterPro" id="IPR021212">
    <property type="entry name" value="DUF2760"/>
</dbReference>
<organism evidence="3 4">
    <name type="scientific">Candidatus Magnetobacterium bavaricum</name>
    <dbReference type="NCBI Taxonomy" id="29290"/>
    <lineage>
        <taxon>Bacteria</taxon>
        <taxon>Pseudomonadati</taxon>
        <taxon>Nitrospirota</taxon>
        <taxon>Thermodesulfovibrionia</taxon>
        <taxon>Thermodesulfovibrionales</taxon>
        <taxon>Candidatus Magnetobacteriaceae</taxon>
        <taxon>Candidatus Magnetobacterium</taxon>
    </lineage>
</organism>
<feature type="transmembrane region" description="Helical" evidence="1">
    <location>
        <begin position="39"/>
        <end position="57"/>
    </location>
</feature>
<accession>A0A0F3GS56</accession>
<keyword evidence="1" id="KW-0472">Membrane</keyword>
<dbReference type="EMBL" id="LACI01001351">
    <property type="protein sequence ID" value="KJU84647.1"/>
    <property type="molecule type" value="Genomic_DNA"/>
</dbReference>
<dbReference type="AlphaFoldDB" id="A0A0F3GS56"/>
<evidence type="ECO:0000259" key="2">
    <source>
        <dbReference type="Pfam" id="PF10816"/>
    </source>
</evidence>
<evidence type="ECO:0000313" key="4">
    <source>
        <dbReference type="Proteomes" id="UP000033423"/>
    </source>
</evidence>
<evidence type="ECO:0000256" key="1">
    <source>
        <dbReference type="SAM" id="Phobius"/>
    </source>
</evidence>
<dbReference type="Proteomes" id="UP000033423">
    <property type="component" value="Unassembled WGS sequence"/>
</dbReference>
<feature type="transmembrane region" description="Helical" evidence="1">
    <location>
        <begin position="7"/>
        <end position="27"/>
    </location>
</feature>
<protein>
    <recommendedName>
        <fullName evidence="2">DUF2760 domain-containing protein</fullName>
    </recommendedName>
</protein>
<comment type="caution">
    <text evidence="3">The sequence shown here is derived from an EMBL/GenBank/DDBJ whole genome shotgun (WGS) entry which is preliminary data.</text>
</comment>
<keyword evidence="1" id="KW-1133">Transmembrane helix</keyword>
<proteinExistence type="predicted"/>
<dbReference type="Pfam" id="PF10816">
    <property type="entry name" value="DUF2760"/>
    <property type="match status" value="1"/>
</dbReference>